<dbReference type="Proteomes" id="UP000225277">
    <property type="component" value="Unassembled WGS sequence"/>
</dbReference>
<feature type="domain" description="SET" evidence="2">
    <location>
        <begin position="38"/>
        <end position="207"/>
    </location>
</feature>
<accession>A0A2D3VGF7</accession>
<dbReference type="InterPro" id="IPR046341">
    <property type="entry name" value="SET_dom_sf"/>
</dbReference>
<dbReference type="RefSeq" id="XP_023631788.1">
    <property type="nucleotide sequence ID" value="XM_023776020.1"/>
</dbReference>
<protein>
    <recommendedName>
        <fullName evidence="2">SET domain-containing protein</fullName>
    </recommendedName>
</protein>
<evidence type="ECO:0000313" key="4">
    <source>
        <dbReference type="Proteomes" id="UP000225277"/>
    </source>
</evidence>
<keyword evidence="4" id="KW-1185">Reference proteome</keyword>
<dbReference type="Gene3D" id="2.170.270.10">
    <property type="entry name" value="SET domain"/>
    <property type="match status" value="1"/>
</dbReference>
<evidence type="ECO:0000313" key="3">
    <source>
        <dbReference type="EMBL" id="CZT25065.1"/>
    </source>
</evidence>
<dbReference type="PANTHER" id="PTHR47332:SF2">
    <property type="entry name" value="SET-6"/>
    <property type="match status" value="1"/>
</dbReference>
<dbReference type="InterPro" id="IPR053185">
    <property type="entry name" value="SET_domain_protein"/>
</dbReference>
<proteinExistence type="predicted"/>
<reference evidence="3 4" key="1">
    <citation type="submission" date="2016-03" db="EMBL/GenBank/DDBJ databases">
        <authorList>
            <person name="Ploux O."/>
        </authorList>
    </citation>
    <scope>NUCLEOTIDE SEQUENCE [LARGE SCALE GENOMIC DNA]</scope>
    <source>
        <strain evidence="3 4">URUG2</strain>
    </source>
</reference>
<sequence>MPGLRFTTEATTKDGESTPSCIPPLPAGDAATPRDSSALIEQILTSRKGLGMAAAKDIKRGTRIISEEPLLIINTNKEVDKHLLQAFFRLSPTQHDQLAELSDCKQNKCPKALTVFINELEKHHQYSGRYLTAAAQDFAKMHTIFYANAVMLGPDAQFGIGISPTYSRLNHSCTPNVQHSYNATLGREVVHAIKDIPKGEELVTAYVSLQRPTSLRVDEVVKKWGFECKCETCCGADQLASERRRQRLYEIDQGFAFLKEPVDHRIYATASLHGMIPKTDGVALRWAEESVELLKIEGLVGMDMAKAYRECSNYSLREGQLEKATAYARKELDIQITCLGEDTAYLAPADDARVWIKHIEDMSGVEKVRLRMNEKRVQKELKKVEKKAAKRAGKR</sequence>
<dbReference type="PANTHER" id="PTHR47332">
    <property type="entry name" value="SET DOMAIN-CONTAINING PROTEIN 5"/>
    <property type="match status" value="1"/>
</dbReference>
<feature type="region of interest" description="Disordered" evidence="1">
    <location>
        <begin position="1"/>
        <end position="33"/>
    </location>
</feature>
<dbReference type="CDD" id="cd20071">
    <property type="entry name" value="SET_SMYD"/>
    <property type="match status" value="1"/>
</dbReference>
<dbReference type="SUPFAM" id="SSF82199">
    <property type="entry name" value="SET domain"/>
    <property type="match status" value="1"/>
</dbReference>
<dbReference type="STRING" id="112498.A0A2D3VGF7"/>
<name>A0A2D3VGF7_9PEZI</name>
<evidence type="ECO:0000259" key="2">
    <source>
        <dbReference type="PROSITE" id="PS50280"/>
    </source>
</evidence>
<dbReference type="EMBL" id="FJUY01000024">
    <property type="protein sequence ID" value="CZT25065.1"/>
    <property type="molecule type" value="Genomic_DNA"/>
</dbReference>
<gene>
    <name evidence="3" type="ORF">RCC_10793</name>
</gene>
<organism evidence="3 4">
    <name type="scientific">Ramularia collo-cygni</name>
    <dbReference type="NCBI Taxonomy" id="112498"/>
    <lineage>
        <taxon>Eukaryota</taxon>
        <taxon>Fungi</taxon>
        <taxon>Dikarya</taxon>
        <taxon>Ascomycota</taxon>
        <taxon>Pezizomycotina</taxon>
        <taxon>Dothideomycetes</taxon>
        <taxon>Dothideomycetidae</taxon>
        <taxon>Mycosphaerellales</taxon>
        <taxon>Mycosphaerellaceae</taxon>
        <taxon>Ramularia</taxon>
    </lineage>
</organism>
<dbReference type="PROSITE" id="PS50280">
    <property type="entry name" value="SET"/>
    <property type="match status" value="1"/>
</dbReference>
<dbReference type="SMART" id="SM00317">
    <property type="entry name" value="SET"/>
    <property type="match status" value="1"/>
</dbReference>
<dbReference type="AlphaFoldDB" id="A0A2D3VGF7"/>
<evidence type="ECO:0000256" key="1">
    <source>
        <dbReference type="SAM" id="MobiDB-lite"/>
    </source>
</evidence>
<dbReference type="OrthoDB" id="265717at2759"/>
<dbReference type="Pfam" id="PF00856">
    <property type="entry name" value="SET"/>
    <property type="match status" value="1"/>
</dbReference>
<dbReference type="GeneID" id="35605831"/>
<dbReference type="InterPro" id="IPR001214">
    <property type="entry name" value="SET_dom"/>
</dbReference>